<dbReference type="Proteomes" id="UP001283341">
    <property type="component" value="Unassembled WGS sequence"/>
</dbReference>
<protein>
    <submittedName>
        <fullName evidence="2">Uncharacterized protein</fullName>
    </submittedName>
</protein>
<name>A0AAE0I605_9PEZI</name>
<dbReference type="EMBL" id="JAUEDM010000004">
    <property type="protein sequence ID" value="KAK3319105.1"/>
    <property type="molecule type" value="Genomic_DNA"/>
</dbReference>
<feature type="compositionally biased region" description="Basic and acidic residues" evidence="1">
    <location>
        <begin position="356"/>
        <end position="366"/>
    </location>
</feature>
<evidence type="ECO:0000313" key="2">
    <source>
        <dbReference type="EMBL" id="KAK3319105.1"/>
    </source>
</evidence>
<feature type="compositionally biased region" description="Polar residues" evidence="1">
    <location>
        <begin position="388"/>
        <end position="404"/>
    </location>
</feature>
<gene>
    <name evidence="2" type="ORF">B0H66DRAFT_257116</name>
</gene>
<evidence type="ECO:0000256" key="1">
    <source>
        <dbReference type="SAM" id="MobiDB-lite"/>
    </source>
</evidence>
<accession>A0AAE0I605</accession>
<dbReference type="AlphaFoldDB" id="A0AAE0I605"/>
<feature type="region of interest" description="Disordered" evidence="1">
    <location>
        <begin position="340"/>
        <end position="404"/>
    </location>
</feature>
<comment type="caution">
    <text evidence="2">The sequence shown here is derived from an EMBL/GenBank/DDBJ whole genome shotgun (WGS) entry which is preliminary data.</text>
</comment>
<proteinExistence type="predicted"/>
<evidence type="ECO:0000313" key="3">
    <source>
        <dbReference type="Proteomes" id="UP001283341"/>
    </source>
</evidence>
<sequence>MSAALTTTPPLKALFSCPLSTMTAKVINFPSVSGLGLALDSLQMPERLSSALDADAVTIPAAVQRTRAWGRISLLRFLDSDENTFIKSFSNPKIEFDEICTLEDECRLMEEWETDTIKSTWAANIAIPTMATLWQDTYRFLDCSPFHILNSDFHLGFQIDDHAVMAEFLQALNKIALHPFFKGSKELMTAAIQYASICRFNDTRRWDLGKLSLPMDHRAFANLFCQAMSLPLNKGVPLPRVHRDIRLNMLLPEDGEPALSSLFISIETVAWNKHKTALKGEYGDFSYTVAPQDLHNVLAALDGLSNFGVPVYRSAHVLAAWASINHPQIGHPRGEDLREHVETQGKGQTRKAAKAAKTDQAEKARLLPDGAGQQPQQPQQTSDHHTSPMKQFTTPEPSSATSVTTTLHTAAAINNTLAQMLAERHPVLGFGRAQTFRRAMIPMWGHARCLRASRYQGQRQSYRSQGC</sequence>
<reference evidence="2" key="1">
    <citation type="journal article" date="2023" name="Mol. Phylogenet. Evol.">
        <title>Genome-scale phylogeny and comparative genomics of the fungal order Sordariales.</title>
        <authorList>
            <person name="Hensen N."/>
            <person name="Bonometti L."/>
            <person name="Westerberg I."/>
            <person name="Brannstrom I.O."/>
            <person name="Guillou S."/>
            <person name="Cros-Aarteil S."/>
            <person name="Calhoun S."/>
            <person name="Haridas S."/>
            <person name="Kuo A."/>
            <person name="Mondo S."/>
            <person name="Pangilinan J."/>
            <person name="Riley R."/>
            <person name="LaButti K."/>
            <person name="Andreopoulos B."/>
            <person name="Lipzen A."/>
            <person name="Chen C."/>
            <person name="Yan M."/>
            <person name="Daum C."/>
            <person name="Ng V."/>
            <person name="Clum A."/>
            <person name="Steindorff A."/>
            <person name="Ohm R.A."/>
            <person name="Martin F."/>
            <person name="Silar P."/>
            <person name="Natvig D.O."/>
            <person name="Lalanne C."/>
            <person name="Gautier V."/>
            <person name="Ament-Velasquez S.L."/>
            <person name="Kruys A."/>
            <person name="Hutchinson M.I."/>
            <person name="Powell A.J."/>
            <person name="Barry K."/>
            <person name="Miller A.N."/>
            <person name="Grigoriev I.V."/>
            <person name="Debuchy R."/>
            <person name="Gladieux P."/>
            <person name="Hiltunen Thoren M."/>
            <person name="Johannesson H."/>
        </authorList>
    </citation>
    <scope>NUCLEOTIDE SEQUENCE</scope>
    <source>
        <strain evidence="2">CBS 118394</strain>
    </source>
</reference>
<reference evidence="2" key="2">
    <citation type="submission" date="2023-06" db="EMBL/GenBank/DDBJ databases">
        <authorList>
            <consortium name="Lawrence Berkeley National Laboratory"/>
            <person name="Haridas S."/>
            <person name="Hensen N."/>
            <person name="Bonometti L."/>
            <person name="Westerberg I."/>
            <person name="Brannstrom I.O."/>
            <person name="Guillou S."/>
            <person name="Cros-Aarteil S."/>
            <person name="Calhoun S."/>
            <person name="Kuo A."/>
            <person name="Mondo S."/>
            <person name="Pangilinan J."/>
            <person name="Riley R."/>
            <person name="Labutti K."/>
            <person name="Andreopoulos B."/>
            <person name="Lipzen A."/>
            <person name="Chen C."/>
            <person name="Yanf M."/>
            <person name="Daum C."/>
            <person name="Ng V."/>
            <person name="Clum A."/>
            <person name="Steindorff A."/>
            <person name="Ohm R."/>
            <person name="Martin F."/>
            <person name="Silar P."/>
            <person name="Natvig D."/>
            <person name="Lalanne C."/>
            <person name="Gautier V."/>
            <person name="Ament-Velasquez S.L."/>
            <person name="Kruys A."/>
            <person name="Hutchinson M.I."/>
            <person name="Powell A.J."/>
            <person name="Barry K."/>
            <person name="Miller A.N."/>
            <person name="Grigoriev I.V."/>
            <person name="Debuchy R."/>
            <person name="Gladieux P."/>
            <person name="Thoren M.H."/>
            <person name="Johannesson H."/>
        </authorList>
    </citation>
    <scope>NUCLEOTIDE SEQUENCE</scope>
    <source>
        <strain evidence="2">CBS 118394</strain>
    </source>
</reference>
<organism evidence="2 3">
    <name type="scientific">Apodospora peruviana</name>
    <dbReference type="NCBI Taxonomy" id="516989"/>
    <lineage>
        <taxon>Eukaryota</taxon>
        <taxon>Fungi</taxon>
        <taxon>Dikarya</taxon>
        <taxon>Ascomycota</taxon>
        <taxon>Pezizomycotina</taxon>
        <taxon>Sordariomycetes</taxon>
        <taxon>Sordariomycetidae</taxon>
        <taxon>Sordariales</taxon>
        <taxon>Lasiosphaeriaceae</taxon>
        <taxon>Apodospora</taxon>
    </lineage>
</organism>
<keyword evidence="3" id="KW-1185">Reference proteome</keyword>